<dbReference type="Gene3D" id="2.30.30.40">
    <property type="entry name" value="SH3 Domains"/>
    <property type="match status" value="1"/>
</dbReference>
<dbReference type="EMBL" id="LWCA01000352">
    <property type="protein sequence ID" value="OAF68995.1"/>
    <property type="molecule type" value="Genomic_DNA"/>
</dbReference>
<keyword evidence="14" id="KW-1185">Reference proteome</keyword>
<dbReference type="GO" id="GO:0016459">
    <property type="term" value="C:myosin complex"/>
    <property type="evidence" value="ECO:0007669"/>
    <property type="project" value="UniProtKB-KW"/>
</dbReference>
<evidence type="ECO:0000259" key="12">
    <source>
        <dbReference type="PROSITE" id="PS51757"/>
    </source>
</evidence>
<keyword evidence="2" id="KW-0547">Nucleotide-binding</keyword>
<dbReference type="Pfam" id="PF06017">
    <property type="entry name" value="Myosin_TH1"/>
    <property type="match status" value="1"/>
</dbReference>
<dbReference type="GO" id="GO:0007015">
    <property type="term" value="P:actin filament organization"/>
    <property type="evidence" value="ECO:0007669"/>
    <property type="project" value="TreeGrafter"/>
</dbReference>
<comment type="caution">
    <text evidence="8">Lacks conserved residue(s) required for the propagation of feature annotation.</text>
</comment>
<evidence type="ECO:0000256" key="2">
    <source>
        <dbReference type="ARBA" id="ARBA00022741"/>
    </source>
</evidence>
<dbReference type="Gene3D" id="3.40.850.10">
    <property type="entry name" value="Kinesin motor domain"/>
    <property type="match status" value="1"/>
</dbReference>
<feature type="region of interest" description="Disordered" evidence="9">
    <location>
        <begin position="535"/>
        <end position="564"/>
    </location>
</feature>
<dbReference type="PANTHER" id="PTHR13140">
    <property type="entry name" value="MYOSIN"/>
    <property type="match status" value="1"/>
</dbReference>
<keyword evidence="3" id="KW-0067">ATP-binding</keyword>
<dbReference type="GO" id="GO:0005902">
    <property type="term" value="C:microvillus"/>
    <property type="evidence" value="ECO:0007669"/>
    <property type="project" value="TreeGrafter"/>
</dbReference>
<evidence type="ECO:0000256" key="8">
    <source>
        <dbReference type="PROSITE-ProRule" id="PRU00782"/>
    </source>
</evidence>
<evidence type="ECO:0000259" key="11">
    <source>
        <dbReference type="PROSITE" id="PS51456"/>
    </source>
</evidence>
<protein>
    <submittedName>
        <fullName evidence="13">Uncharacterized protein</fullName>
    </submittedName>
</protein>
<feature type="domain" description="Myosin motor" evidence="11">
    <location>
        <begin position="1"/>
        <end position="269"/>
    </location>
</feature>
<dbReference type="SMART" id="SM00326">
    <property type="entry name" value="SH3"/>
    <property type="match status" value="1"/>
</dbReference>
<feature type="region of interest" description="Actin-binding" evidence="8">
    <location>
        <begin position="142"/>
        <end position="164"/>
    </location>
</feature>
<dbReference type="Proteomes" id="UP000078046">
    <property type="component" value="Unassembled WGS sequence"/>
</dbReference>
<dbReference type="Pfam" id="PF00018">
    <property type="entry name" value="SH3_1"/>
    <property type="match status" value="1"/>
</dbReference>
<dbReference type="Gene3D" id="1.20.58.530">
    <property type="match status" value="1"/>
</dbReference>
<feature type="non-terminal residue" evidence="13">
    <location>
        <position position="1"/>
    </location>
</feature>
<evidence type="ECO:0000313" key="14">
    <source>
        <dbReference type="Proteomes" id="UP000078046"/>
    </source>
</evidence>
<keyword evidence="1 7" id="KW-0728">SH3 domain</keyword>
<name>A0A177B3Z7_9BILA</name>
<evidence type="ECO:0000259" key="10">
    <source>
        <dbReference type="PROSITE" id="PS50002"/>
    </source>
</evidence>
<evidence type="ECO:0000313" key="13">
    <source>
        <dbReference type="EMBL" id="OAF68995.1"/>
    </source>
</evidence>
<evidence type="ECO:0000256" key="7">
    <source>
        <dbReference type="PROSITE-ProRule" id="PRU00192"/>
    </source>
</evidence>
<evidence type="ECO:0000256" key="9">
    <source>
        <dbReference type="SAM" id="MobiDB-lite"/>
    </source>
</evidence>
<evidence type="ECO:0000256" key="3">
    <source>
        <dbReference type="ARBA" id="ARBA00022840"/>
    </source>
</evidence>
<dbReference type="GO" id="GO:0000146">
    <property type="term" value="F:microfilament motor activity"/>
    <property type="evidence" value="ECO:0007669"/>
    <property type="project" value="TreeGrafter"/>
</dbReference>
<dbReference type="InterPro" id="IPR027417">
    <property type="entry name" value="P-loop_NTPase"/>
</dbReference>
<evidence type="ECO:0000256" key="4">
    <source>
        <dbReference type="ARBA" id="ARBA00023123"/>
    </source>
</evidence>
<dbReference type="InterPro" id="IPR036961">
    <property type="entry name" value="Kinesin_motor_dom_sf"/>
</dbReference>
<dbReference type="GO" id="GO:0005737">
    <property type="term" value="C:cytoplasm"/>
    <property type="evidence" value="ECO:0007669"/>
    <property type="project" value="TreeGrafter"/>
</dbReference>
<keyword evidence="5" id="KW-0505">Motor protein</keyword>
<evidence type="ECO:0000256" key="6">
    <source>
        <dbReference type="ARBA" id="ARBA00023203"/>
    </source>
</evidence>
<feature type="domain" description="TH1" evidence="12">
    <location>
        <begin position="326"/>
        <end position="512"/>
    </location>
</feature>
<dbReference type="SMART" id="SM00242">
    <property type="entry name" value="MYSc"/>
    <property type="match status" value="1"/>
</dbReference>
<dbReference type="PROSITE" id="PS51456">
    <property type="entry name" value="MYOSIN_MOTOR"/>
    <property type="match status" value="1"/>
</dbReference>
<proteinExistence type="inferred from homology"/>
<dbReference type="AlphaFoldDB" id="A0A177B3Z7"/>
<dbReference type="FunFam" id="2.30.30.40:FF:000072">
    <property type="entry name" value="Unconventional Myosin IB"/>
    <property type="match status" value="1"/>
</dbReference>
<dbReference type="InterPro" id="IPR036028">
    <property type="entry name" value="SH3-like_dom_sf"/>
</dbReference>
<comment type="caution">
    <text evidence="13">The sequence shown here is derived from an EMBL/GenBank/DDBJ whole genome shotgun (WGS) entry which is preliminary data.</text>
</comment>
<feature type="domain" description="SH3" evidence="10">
    <location>
        <begin position="564"/>
        <end position="621"/>
    </location>
</feature>
<reference evidence="13 14" key="1">
    <citation type="submission" date="2016-04" db="EMBL/GenBank/DDBJ databases">
        <title>The genome of Intoshia linei affirms orthonectids as highly simplified spiralians.</title>
        <authorList>
            <person name="Mikhailov K.V."/>
            <person name="Slusarev G.S."/>
            <person name="Nikitin M.A."/>
            <person name="Logacheva M.D."/>
            <person name="Penin A."/>
            <person name="Aleoshin V."/>
            <person name="Panchin Y.V."/>
        </authorList>
    </citation>
    <scope>NUCLEOTIDE SEQUENCE [LARGE SCALE GENOMIC DNA]</scope>
    <source>
        <strain evidence="13">Intl2013</strain>
        <tissue evidence="13">Whole animal</tissue>
    </source>
</reference>
<dbReference type="InterPro" id="IPR010926">
    <property type="entry name" value="Myosin_TH1"/>
</dbReference>
<gene>
    <name evidence="13" type="ORF">A3Q56_03252</name>
</gene>
<dbReference type="InterPro" id="IPR001452">
    <property type="entry name" value="SH3_domain"/>
</dbReference>
<keyword evidence="4 8" id="KW-0518">Myosin</keyword>
<dbReference type="InterPro" id="IPR001609">
    <property type="entry name" value="Myosin_head_motor_dom-like"/>
</dbReference>
<dbReference type="SUPFAM" id="SSF50044">
    <property type="entry name" value="SH3-domain"/>
    <property type="match status" value="1"/>
</dbReference>
<dbReference type="GO" id="GO:0006897">
    <property type="term" value="P:endocytosis"/>
    <property type="evidence" value="ECO:0007669"/>
    <property type="project" value="TreeGrafter"/>
</dbReference>
<dbReference type="GO" id="GO:0051015">
    <property type="term" value="F:actin filament binding"/>
    <property type="evidence" value="ECO:0007669"/>
    <property type="project" value="TreeGrafter"/>
</dbReference>
<dbReference type="PROSITE" id="PS51757">
    <property type="entry name" value="TH1"/>
    <property type="match status" value="1"/>
</dbReference>
<dbReference type="PRINTS" id="PR00452">
    <property type="entry name" value="SH3DOMAIN"/>
</dbReference>
<feature type="compositionally biased region" description="Low complexity" evidence="9">
    <location>
        <begin position="536"/>
        <end position="547"/>
    </location>
</feature>
<dbReference type="Pfam" id="PF00063">
    <property type="entry name" value="Myosin_head"/>
    <property type="match status" value="1"/>
</dbReference>
<dbReference type="GO" id="GO:0005524">
    <property type="term" value="F:ATP binding"/>
    <property type="evidence" value="ECO:0007669"/>
    <property type="project" value="UniProtKB-KW"/>
</dbReference>
<sequence>EEYVTEGISWKNIDFFNNKIVCELIEGLQNKPGVFDLLNDVCKAQHAVTESGDAVFQGKLNSAFSSHHHFVPSGCGFTIHHYAGDVTYNIEGFTAMNRNAIFNDLIILAKSSQNRLLRNLFMDDTSSKQRPSNVGTKMKKQTANLMSAIQECVPSYIRCLKPNETKKAHDWDNARCSHQVEYLGLEENIKVRQAGHAYRRIYEDFVHRYKVILNLKTGQSAGIPKDATRKILEKIKLGNDYQFGHTKIFIKDAESYTAYTISGFSKREALGVNFSKSRDYFLLVFLLESTRERYFSEASNKIQEFFRINMGMFMTHKAPNIYGNRKQRCRFSINLRKRQDYMEVSSYPDIVGKIGKIKKLQFAETISKYDRRFKMSKRHLILTQTKLFIFGQEKIKKGPDKGKKMYVIKYESPIEEVSSIKISTKQDDMIIVGFKNNIEFFLECKHKTEFIASLNSCYKNVNNRDLYINPCDRLVYTTKSNSKRNVTFDDAGPKEEKNIKNKGATSHISIARGLPENTCVGYEVNFSDRYNYTNFSSSQNHNQNQNQTRIQPTYNKAPPTPMKSNQKQCRVLYDYDGVEAGELTIRQNETINIIDEDPSGWWNGECNGYVGLFPSTYVELI</sequence>
<accession>A0A177B3Z7</accession>
<dbReference type="Gene3D" id="1.20.5.4820">
    <property type="match status" value="1"/>
</dbReference>
<dbReference type="SUPFAM" id="SSF52540">
    <property type="entry name" value="P-loop containing nucleoside triphosphate hydrolases"/>
    <property type="match status" value="1"/>
</dbReference>
<keyword evidence="6 8" id="KW-0009">Actin-binding</keyword>
<comment type="similarity">
    <text evidence="8">Belongs to the TRAFAC class myosin-kinesin ATPase superfamily. Myosin family.</text>
</comment>
<evidence type="ECO:0000256" key="5">
    <source>
        <dbReference type="ARBA" id="ARBA00023175"/>
    </source>
</evidence>
<evidence type="ECO:0000256" key="1">
    <source>
        <dbReference type="ARBA" id="ARBA00022443"/>
    </source>
</evidence>
<dbReference type="GO" id="GO:0005886">
    <property type="term" value="C:plasma membrane"/>
    <property type="evidence" value="ECO:0007669"/>
    <property type="project" value="TreeGrafter"/>
</dbReference>
<dbReference type="PROSITE" id="PS50002">
    <property type="entry name" value="SH3"/>
    <property type="match status" value="1"/>
</dbReference>
<dbReference type="OrthoDB" id="6108017at2759"/>
<organism evidence="13 14">
    <name type="scientific">Intoshia linei</name>
    <dbReference type="NCBI Taxonomy" id="1819745"/>
    <lineage>
        <taxon>Eukaryota</taxon>
        <taxon>Metazoa</taxon>
        <taxon>Spiralia</taxon>
        <taxon>Lophotrochozoa</taxon>
        <taxon>Mesozoa</taxon>
        <taxon>Orthonectida</taxon>
        <taxon>Rhopaluridae</taxon>
        <taxon>Intoshia</taxon>
    </lineage>
</organism>
<dbReference type="PANTHER" id="PTHR13140:SF729">
    <property type="entry name" value="UNCONVENTIONAL MYOSIN-IE"/>
    <property type="match status" value="1"/>
</dbReference>